<evidence type="ECO:0000259" key="2">
    <source>
        <dbReference type="Pfam" id="PF00501"/>
    </source>
</evidence>
<dbReference type="Proteomes" id="UP000011991">
    <property type="component" value="Unassembled WGS sequence"/>
</dbReference>
<evidence type="ECO:0000256" key="1">
    <source>
        <dbReference type="ARBA" id="ARBA00006432"/>
    </source>
</evidence>
<sequence>MHTNLLDAFGEQVQSQPDSVALVTWENEQLCSRTWRDLALLVDSTTAHLDDLFRSSPSLPKRIGYLSRNTVDDVLLTLAAARVGAIHVPISGWASPAHQQACWDRVGGHWISEEDAAAYRSANVADDAMFAEQRGTYPKSAAVVLWTSGTSGTAKGVTLSHQTLVKNAYAKLKAVPQTPTDVRLTSLPLAHAYARTCDFGTWLISGCTLVLTYGYAGWKQMAPHVKPTLANVVPSLANRLLDEEPNSFGLSRLKILGCGGAGLTGETFDRWTERNVTVIQGYGCTETGPVICSATVKDPVPGLVGRPVDGWETEIRDGRLFVRGDHVMLGYWNDPKATEQRIDRDGWFDTGDVVQVDSETGQYRILGRSDDVIVLPNGHKIFP</sequence>
<name>M5S2S6_9BACT</name>
<dbReference type="Gene3D" id="3.40.50.12780">
    <property type="entry name" value="N-terminal domain of ligase-like"/>
    <property type="match status" value="1"/>
</dbReference>
<dbReference type="SUPFAM" id="SSF56801">
    <property type="entry name" value="Acetyl-CoA synthetase-like"/>
    <property type="match status" value="1"/>
</dbReference>
<comment type="similarity">
    <text evidence="1">Belongs to the ATP-dependent AMP-binding enzyme family.</text>
</comment>
<keyword evidence="4" id="KW-1185">Reference proteome</keyword>
<dbReference type="RefSeq" id="WP_008692582.1">
    <property type="nucleotide sequence ID" value="NZ_ANOG01000172.1"/>
</dbReference>
<comment type="caution">
    <text evidence="3">The sequence shown here is derived from an EMBL/GenBank/DDBJ whole genome shotgun (WGS) entry which is preliminary data.</text>
</comment>
<dbReference type="PANTHER" id="PTHR43201">
    <property type="entry name" value="ACYL-COA SYNTHETASE"/>
    <property type="match status" value="1"/>
</dbReference>
<evidence type="ECO:0000313" key="3">
    <source>
        <dbReference type="EMBL" id="EMI21937.1"/>
    </source>
</evidence>
<dbReference type="OrthoDB" id="9778383at2"/>
<dbReference type="InterPro" id="IPR042099">
    <property type="entry name" value="ANL_N_sf"/>
</dbReference>
<gene>
    <name evidence="3" type="ORF">RMSM_01128</name>
</gene>
<dbReference type="GO" id="GO:0031956">
    <property type="term" value="F:medium-chain fatty acid-CoA ligase activity"/>
    <property type="evidence" value="ECO:0007669"/>
    <property type="project" value="TreeGrafter"/>
</dbReference>
<dbReference type="Pfam" id="PF00501">
    <property type="entry name" value="AMP-binding"/>
    <property type="match status" value="1"/>
</dbReference>
<dbReference type="PROSITE" id="PS00455">
    <property type="entry name" value="AMP_BINDING"/>
    <property type="match status" value="1"/>
</dbReference>
<dbReference type="GO" id="GO:0006631">
    <property type="term" value="P:fatty acid metabolic process"/>
    <property type="evidence" value="ECO:0007669"/>
    <property type="project" value="TreeGrafter"/>
</dbReference>
<dbReference type="AlphaFoldDB" id="M5S2S6"/>
<proteinExistence type="inferred from homology"/>
<dbReference type="InterPro" id="IPR020845">
    <property type="entry name" value="AMP-binding_CS"/>
</dbReference>
<dbReference type="InterPro" id="IPR000873">
    <property type="entry name" value="AMP-dep_synth/lig_dom"/>
</dbReference>
<dbReference type="PANTHER" id="PTHR43201:SF8">
    <property type="entry name" value="ACYL-COA SYNTHETASE FAMILY MEMBER 3"/>
    <property type="match status" value="1"/>
</dbReference>
<dbReference type="EMBL" id="ANOG01000172">
    <property type="protein sequence ID" value="EMI21937.1"/>
    <property type="molecule type" value="Genomic_DNA"/>
</dbReference>
<feature type="domain" description="AMP-dependent synthetase/ligase" evidence="2">
    <location>
        <begin position="11"/>
        <end position="332"/>
    </location>
</feature>
<feature type="non-terminal residue" evidence="3">
    <location>
        <position position="383"/>
    </location>
</feature>
<keyword evidence="3" id="KW-0436">Ligase</keyword>
<accession>M5S2S6</accession>
<reference evidence="3 4" key="1">
    <citation type="journal article" date="2013" name="Mar. Genomics">
        <title>Expression of sulfatases in Rhodopirellula baltica and the diversity of sulfatases in the genus Rhodopirellula.</title>
        <authorList>
            <person name="Wegner C.E."/>
            <person name="Richter-Heitmann T."/>
            <person name="Klindworth A."/>
            <person name="Klockow C."/>
            <person name="Richter M."/>
            <person name="Achstetter T."/>
            <person name="Glockner F.O."/>
            <person name="Harder J."/>
        </authorList>
    </citation>
    <scope>NUCLEOTIDE SEQUENCE [LARGE SCALE GENOMIC DNA]</scope>
    <source>
        <strain evidence="3 4">SM1</strain>
    </source>
</reference>
<organism evidence="3 4">
    <name type="scientific">Rhodopirellula maiorica SM1</name>
    <dbReference type="NCBI Taxonomy" id="1265738"/>
    <lineage>
        <taxon>Bacteria</taxon>
        <taxon>Pseudomonadati</taxon>
        <taxon>Planctomycetota</taxon>
        <taxon>Planctomycetia</taxon>
        <taxon>Pirellulales</taxon>
        <taxon>Pirellulaceae</taxon>
        <taxon>Novipirellula</taxon>
    </lineage>
</organism>
<protein>
    <submittedName>
        <fullName evidence="3">Long-chain fatty-acid-CoA ligase</fullName>
    </submittedName>
</protein>
<evidence type="ECO:0000313" key="4">
    <source>
        <dbReference type="Proteomes" id="UP000011991"/>
    </source>
</evidence>